<dbReference type="GO" id="GO:0009506">
    <property type="term" value="C:plasmodesma"/>
    <property type="evidence" value="ECO:0007669"/>
    <property type="project" value="UniProtKB-ARBA"/>
</dbReference>
<keyword evidence="4 13" id="KW-0964">Secreted</keyword>
<dbReference type="SMART" id="SM00835">
    <property type="entry name" value="Cupin_1"/>
    <property type="match status" value="1"/>
</dbReference>
<dbReference type="InterPro" id="IPR006045">
    <property type="entry name" value="Cupin_1"/>
</dbReference>
<dbReference type="GO" id="GO:0010497">
    <property type="term" value="P:plasmodesmata-mediated intercellular transport"/>
    <property type="evidence" value="ECO:0007669"/>
    <property type="project" value="UniProtKB-ARBA"/>
</dbReference>
<keyword evidence="7 12" id="KW-1015">Disulfide bond</keyword>
<proteinExistence type="inferred from homology"/>
<keyword evidence="9 10" id="KW-0464">Manganese</keyword>
<evidence type="ECO:0000256" key="7">
    <source>
        <dbReference type="ARBA" id="ARBA00023157"/>
    </source>
</evidence>
<dbReference type="InterPro" id="IPR011051">
    <property type="entry name" value="RmlC_Cupin_sf"/>
</dbReference>
<dbReference type="GO" id="GO:0030145">
    <property type="term" value="F:manganese ion binding"/>
    <property type="evidence" value="ECO:0007669"/>
    <property type="project" value="UniProtKB-UniRule"/>
</dbReference>
<keyword evidence="6 13" id="KW-0732">Signal</keyword>
<feature type="signal peptide" evidence="13">
    <location>
        <begin position="1"/>
        <end position="18"/>
    </location>
</feature>
<comment type="similarity">
    <text evidence="2 13">Belongs to the germin family.</text>
</comment>
<protein>
    <recommendedName>
        <fullName evidence="13">Germin-like protein</fullName>
    </recommendedName>
</protein>
<accession>A0A397YA80</accession>
<evidence type="ECO:0000256" key="5">
    <source>
        <dbReference type="ARBA" id="ARBA00022723"/>
    </source>
</evidence>
<feature type="binding site" evidence="11">
    <location>
        <position position="108"/>
    </location>
    <ligand>
        <name>Mn(2+)</name>
        <dbReference type="ChEBI" id="CHEBI:29035"/>
    </ligand>
</feature>
<evidence type="ECO:0000256" key="10">
    <source>
        <dbReference type="PIRSR" id="PIRSR601929-1"/>
    </source>
</evidence>
<dbReference type="Pfam" id="PF00190">
    <property type="entry name" value="Cupin_1"/>
    <property type="match status" value="1"/>
</dbReference>
<evidence type="ECO:0000256" key="8">
    <source>
        <dbReference type="ARBA" id="ARBA00023180"/>
    </source>
</evidence>
<dbReference type="SUPFAM" id="SSF51182">
    <property type="entry name" value="RmlC-like cupins"/>
    <property type="match status" value="1"/>
</dbReference>
<dbReference type="FunFam" id="2.60.120.10:FF:000025">
    <property type="entry name" value="germin-like protein subfamily 2 member 1"/>
    <property type="match status" value="1"/>
</dbReference>
<dbReference type="PRINTS" id="PR00325">
    <property type="entry name" value="GERMIN"/>
</dbReference>
<evidence type="ECO:0000313" key="16">
    <source>
        <dbReference type="Proteomes" id="UP000264353"/>
    </source>
</evidence>
<dbReference type="InterPro" id="IPR014710">
    <property type="entry name" value="RmlC-like_jellyroll"/>
</dbReference>
<feature type="disulfide bond" evidence="12">
    <location>
        <begin position="27"/>
        <end position="45"/>
    </location>
</feature>
<dbReference type="CDD" id="cd02241">
    <property type="entry name" value="cupin_OxOx"/>
    <property type="match status" value="1"/>
</dbReference>
<dbReference type="PANTHER" id="PTHR31238">
    <property type="entry name" value="GERMIN-LIKE PROTEIN SUBFAMILY 3 MEMBER 3"/>
    <property type="match status" value="1"/>
</dbReference>
<evidence type="ECO:0000256" key="6">
    <source>
        <dbReference type="ARBA" id="ARBA00022729"/>
    </source>
</evidence>
<keyword evidence="3 13" id="KW-0052">Apoplast</keyword>
<comment type="subcellular location">
    <subcellularLocation>
        <location evidence="1 13">Secreted</location>
        <location evidence="1 13">Extracellular space</location>
        <location evidence="1 13">Apoplast</location>
    </subcellularLocation>
</comment>
<gene>
    <name evidence="15" type="ORF">BRARA_I05223</name>
</gene>
<feature type="binding site" evidence="11">
    <location>
        <position position="154"/>
    </location>
    <ligand>
        <name>Mn(2+)</name>
        <dbReference type="ChEBI" id="CHEBI:29035"/>
    </ligand>
</feature>
<dbReference type="PROSITE" id="PS00725">
    <property type="entry name" value="GERMIN"/>
    <property type="match status" value="1"/>
</dbReference>
<evidence type="ECO:0000256" key="4">
    <source>
        <dbReference type="ARBA" id="ARBA00022525"/>
    </source>
</evidence>
<dbReference type="Gene3D" id="2.60.120.10">
    <property type="entry name" value="Jelly Rolls"/>
    <property type="match status" value="1"/>
</dbReference>
<feature type="chain" id="PRO_5019615403" description="Germin-like protein" evidence="13">
    <location>
        <begin position="19"/>
        <end position="219"/>
    </location>
</feature>
<evidence type="ECO:0000256" key="1">
    <source>
        <dbReference type="ARBA" id="ARBA00004271"/>
    </source>
</evidence>
<feature type="binding site" evidence="11">
    <location>
        <position position="115"/>
    </location>
    <ligand>
        <name>Mn(2+)</name>
        <dbReference type="ChEBI" id="CHEBI:29035"/>
    </ligand>
</feature>
<feature type="binding site" evidence="10">
    <location>
        <position position="115"/>
    </location>
    <ligand>
        <name>oxalate</name>
        <dbReference type="ChEBI" id="CHEBI:30623"/>
    </ligand>
</feature>
<feature type="domain" description="Cupin type-1" evidence="14">
    <location>
        <begin position="59"/>
        <end position="209"/>
    </location>
</feature>
<evidence type="ECO:0000256" key="2">
    <source>
        <dbReference type="ARBA" id="ARBA00007456"/>
    </source>
</evidence>
<keyword evidence="5 10" id="KW-0479">Metal-binding</keyword>
<dbReference type="Proteomes" id="UP000264353">
    <property type="component" value="Chromosome A9"/>
</dbReference>
<dbReference type="EMBL" id="CM010636">
    <property type="protein sequence ID" value="RID48734.1"/>
    <property type="molecule type" value="Genomic_DNA"/>
</dbReference>
<evidence type="ECO:0000256" key="11">
    <source>
        <dbReference type="PIRSR" id="PIRSR601929-2"/>
    </source>
</evidence>
<evidence type="ECO:0000256" key="3">
    <source>
        <dbReference type="ARBA" id="ARBA00022523"/>
    </source>
</evidence>
<evidence type="ECO:0000256" key="13">
    <source>
        <dbReference type="RuleBase" id="RU366015"/>
    </source>
</evidence>
<keyword evidence="8" id="KW-0325">Glycoprotein</keyword>
<feature type="binding site" evidence="11">
    <location>
        <position position="110"/>
    </location>
    <ligand>
        <name>Mn(2+)</name>
        <dbReference type="ChEBI" id="CHEBI:29035"/>
    </ligand>
</feature>
<dbReference type="AlphaFoldDB" id="A0A397YA80"/>
<dbReference type="GO" id="GO:2000280">
    <property type="term" value="P:regulation of root development"/>
    <property type="evidence" value="ECO:0007669"/>
    <property type="project" value="UniProtKB-ARBA"/>
</dbReference>
<evidence type="ECO:0000259" key="14">
    <source>
        <dbReference type="SMART" id="SM00835"/>
    </source>
</evidence>
<organism evidence="15 16">
    <name type="scientific">Brassica campestris</name>
    <name type="common">Field mustard</name>
    <dbReference type="NCBI Taxonomy" id="3711"/>
    <lineage>
        <taxon>Eukaryota</taxon>
        <taxon>Viridiplantae</taxon>
        <taxon>Streptophyta</taxon>
        <taxon>Embryophyta</taxon>
        <taxon>Tracheophyta</taxon>
        <taxon>Spermatophyta</taxon>
        <taxon>Magnoliopsida</taxon>
        <taxon>eudicotyledons</taxon>
        <taxon>Gunneridae</taxon>
        <taxon>Pentapetalae</taxon>
        <taxon>rosids</taxon>
        <taxon>malvids</taxon>
        <taxon>Brassicales</taxon>
        <taxon>Brassicaceae</taxon>
        <taxon>Brassiceae</taxon>
        <taxon>Brassica</taxon>
    </lineage>
</organism>
<dbReference type="InterPro" id="IPR001929">
    <property type="entry name" value="Germin"/>
</dbReference>
<evidence type="ECO:0000313" key="15">
    <source>
        <dbReference type="EMBL" id="RID48734.1"/>
    </source>
</evidence>
<evidence type="ECO:0000256" key="9">
    <source>
        <dbReference type="ARBA" id="ARBA00023211"/>
    </source>
</evidence>
<dbReference type="InterPro" id="IPR019780">
    <property type="entry name" value="Germin_Mn-BS"/>
</dbReference>
<name>A0A397YA80_BRACM</name>
<dbReference type="GO" id="GO:0048046">
    <property type="term" value="C:apoplast"/>
    <property type="evidence" value="ECO:0007669"/>
    <property type="project" value="UniProtKB-SubCell"/>
</dbReference>
<feature type="binding site" evidence="10">
    <location>
        <position position="110"/>
    </location>
    <ligand>
        <name>oxalate</name>
        <dbReference type="ChEBI" id="CHEBI:30623"/>
    </ligand>
</feature>
<evidence type="ECO:0000256" key="12">
    <source>
        <dbReference type="PIRSR" id="PIRSR601929-3"/>
    </source>
</evidence>
<sequence length="219" mass="23505">MLLNLLLAFILLMGRVSSDPDPLQDYCVSPPHSPHQHIFLNGNLCKDPTKVTVSDFTTSALSKPGDTRANPFRTNVTLTSTANLPGLNTMGLTMGRIDFGASGVVPPHVHPRASEVTVCLDGVLLVGFVDTSGRVFTQELHPGETFVFPKGLIHFLYNIDTVSSALAVSGLTSQNPGTQFVSLVSFASKIPISQDVLKRLYHISDQEGYVASVRKSLGG</sequence>
<reference evidence="15 16" key="1">
    <citation type="submission" date="2018-06" db="EMBL/GenBank/DDBJ databases">
        <title>WGS assembly of Brassica rapa FPsc.</title>
        <authorList>
            <person name="Bowman J."/>
            <person name="Kohchi T."/>
            <person name="Yamato K."/>
            <person name="Jenkins J."/>
            <person name="Shu S."/>
            <person name="Ishizaki K."/>
            <person name="Yamaoka S."/>
            <person name="Nishihama R."/>
            <person name="Nakamura Y."/>
            <person name="Berger F."/>
            <person name="Adam C."/>
            <person name="Aki S."/>
            <person name="Althoff F."/>
            <person name="Araki T."/>
            <person name="Arteaga-Vazquez M."/>
            <person name="Balasubrmanian S."/>
            <person name="Bauer D."/>
            <person name="Boehm C."/>
            <person name="Briginshaw L."/>
            <person name="Caballero-Perez J."/>
            <person name="Catarino B."/>
            <person name="Chen F."/>
            <person name="Chiyoda S."/>
            <person name="Chovatia M."/>
            <person name="Davies K."/>
            <person name="Delmans M."/>
            <person name="Demura T."/>
            <person name="Dierschke T."/>
            <person name="Dolan L."/>
            <person name="Dorantes-Acosta A."/>
            <person name="Eklund D."/>
            <person name="Florent S."/>
            <person name="Flores-Sandoval E."/>
            <person name="Fujiyama A."/>
            <person name="Fukuzawa H."/>
            <person name="Galik B."/>
            <person name="Grimanelli D."/>
            <person name="Grimwood J."/>
            <person name="Grossniklaus U."/>
            <person name="Hamada T."/>
            <person name="Haseloff J."/>
            <person name="Hetherington A."/>
            <person name="Higo A."/>
            <person name="Hirakawa Y."/>
            <person name="Hundley H."/>
            <person name="Ikeda Y."/>
            <person name="Inoue K."/>
            <person name="Inoue S."/>
            <person name="Ishida S."/>
            <person name="Jia Q."/>
            <person name="Kakita M."/>
            <person name="Kanazawa T."/>
            <person name="Kawai Y."/>
            <person name="Kawashima T."/>
            <person name="Kennedy M."/>
            <person name="Kinose K."/>
            <person name="Kinoshita T."/>
            <person name="Kohara Y."/>
            <person name="Koide E."/>
            <person name="Komatsu K."/>
            <person name="Kopischke S."/>
            <person name="Kubo M."/>
            <person name="Kyozuka J."/>
            <person name="Lagercrantz U."/>
            <person name="Lin S."/>
            <person name="Lindquist E."/>
            <person name="Lipzen A."/>
            <person name="Lu C."/>
            <person name="Luna E."/>
            <person name="Martienssen R."/>
            <person name="Minamino N."/>
            <person name="Mizutani M."/>
            <person name="Mizutani M."/>
            <person name="Mochizuki N."/>
            <person name="Monte I."/>
            <person name="Mosher R."/>
            <person name="Nagasaki H."/>
            <person name="Nakagami H."/>
            <person name="Naramoto S."/>
            <person name="Nishitani K."/>
            <person name="Ohtani M."/>
            <person name="Okamoto T."/>
            <person name="Okumura M."/>
            <person name="Phillips J."/>
            <person name="Pollak B."/>
            <person name="Reinders A."/>
            <person name="Roevekamp M."/>
            <person name="Sano R."/>
            <person name="Sawa S."/>
            <person name="Schmid M."/>
            <person name="Shirakawa M."/>
            <person name="Solano R."/>
            <person name="Spunde A."/>
            <person name="Suetsugu N."/>
            <person name="Sugano S."/>
            <person name="Sugiyama A."/>
            <person name="Sun R."/>
            <person name="Suzuki Y."/>
            <person name="Takenaka M."/>
            <person name="Takezawa D."/>
            <person name="Tomogane H."/>
            <person name="Tsuzuki M."/>
            <person name="Ueda T."/>
            <person name="Umeda M."/>
            <person name="Ward J."/>
            <person name="Watanabe Y."/>
            <person name="Yazaki K."/>
            <person name="Yokoyama R."/>
            <person name="Yoshitake Y."/>
            <person name="Yotsui I."/>
            <person name="Zachgo S."/>
            <person name="Schmutz J."/>
        </authorList>
    </citation>
    <scope>NUCLEOTIDE SEQUENCE [LARGE SCALE GENOMIC DNA]</scope>
    <source>
        <strain evidence="16">cv. B-3</strain>
    </source>
</reference>